<proteinExistence type="inferred from homology"/>
<feature type="domain" description="Aminoacyl-tRNA synthetase class I anticodon-binding" evidence="13">
    <location>
        <begin position="339"/>
        <end position="483"/>
    </location>
</feature>
<comment type="subcellular location">
    <subcellularLocation>
        <location evidence="1 11">Cytoplasm</location>
    </subcellularLocation>
</comment>
<evidence type="ECO:0000259" key="13">
    <source>
        <dbReference type="Pfam" id="PF19269"/>
    </source>
</evidence>
<dbReference type="InterPro" id="IPR033910">
    <property type="entry name" value="GluRS_core"/>
</dbReference>
<dbReference type="STRING" id="1503961.SAMN05421736_12212"/>
<comment type="similarity">
    <text evidence="2 11">Belongs to the class-I aminoacyl-tRNA synthetase family. Glutamate--tRNA ligase type 1 subfamily.</text>
</comment>
<keyword evidence="4 11" id="KW-0963">Cytoplasm</keyword>
<dbReference type="NCBIfam" id="TIGR00464">
    <property type="entry name" value="gltX_bact"/>
    <property type="match status" value="1"/>
</dbReference>
<dbReference type="GO" id="GO:0008270">
    <property type="term" value="F:zinc ion binding"/>
    <property type="evidence" value="ECO:0007669"/>
    <property type="project" value="InterPro"/>
</dbReference>
<dbReference type="HAMAP" id="MF_00022">
    <property type="entry name" value="Glu_tRNA_synth_type1"/>
    <property type="match status" value="1"/>
</dbReference>
<evidence type="ECO:0000256" key="1">
    <source>
        <dbReference type="ARBA" id="ARBA00004496"/>
    </source>
</evidence>
<keyword evidence="7 11" id="KW-0067">ATP-binding</keyword>
<dbReference type="Pfam" id="PF19269">
    <property type="entry name" value="Anticodon_2"/>
    <property type="match status" value="1"/>
</dbReference>
<feature type="binding site" evidence="11">
    <location>
        <position position="255"/>
    </location>
    <ligand>
        <name>ATP</name>
        <dbReference type="ChEBI" id="CHEBI:30616"/>
    </ligand>
</feature>
<dbReference type="GO" id="GO:0004818">
    <property type="term" value="F:glutamate-tRNA ligase activity"/>
    <property type="evidence" value="ECO:0007669"/>
    <property type="project" value="UniProtKB-UniRule"/>
</dbReference>
<dbReference type="EC" id="6.1.1.17" evidence="11"/>
<evidence type="ECO:0000313" key="15">
    <source>
        <dbReference type="Proteomes" id="UP000198935"/>
    </source>
</evidence>
<evidence type="ECO:0000259" key="12">
    <source>
        <dbReference type="Pfam" id="PF00749"/>
    </source>
</evidence>
<keyword evidence="5 11" id="KW-0436">Ligase</keyword>
<dbReference type="EMBL" id="FNPI01000022">
    <property type="protein sequence ID" value="SDZ62334.1"/>
    <property type="molecule type" value="Genomic_DNA"/>
</dbReference>
<dbReference type="InterPro" id="IPR020058">
    <property type="entry name" value="Glu/Gln-tRNA-synth_Ib_cat-dom"/>
</dbReference>
<dbReference type="InterPro" id="IPR001412">
    <property type="entry name" value="aa-tRNA-synth_I_CS"/>
</dbReference>
<dbReference type="CDD" id="cd00808">
    <property type="entry name" value="GluRS_core"/>
    <property type="match status" value="1"/>
</dbReference>
<comment type="catalytic activity">
    <reaction evidence="10 11">
        <text>tRNA(Glu) + L-glutamate + ATP = L-glutamyl-tRNA(Glu) + AMP + diphosphate</text>
        <dbReference type="Rhea" id="RHEA:23540"/>
        <dbReference type="Rhea" id="RHEA-COMP:9663"/>
        <dbReference type="Rhea" id="RHEA-COMP:9680"/>
        <dbReference type="ChEBI" id="CHEBI:29985"/>
        <dbReference type="ChEBI" id="CHEBI:30616"/>
        <dbReference type="ChEBI" id="CHEBI:33019"/>
        <dbReference type="ChEBI" id="CHEBI:78442"/>
        <dbReference type="ChEBI" id="CHEBI:78520"/>
        <dbReference type="ChEBI" id="CHEBI:456215"/>
        <dbReference type="EC" id="6.1.1.17"/>
    </reaction>
</comment>
<dbReference type="InterPro" id="IPR020751">
    <property type="entry name" value="aa-tRNA-synth_I_codon-bd_sub2"/>
</dbReference>
<dbReference type="Gene3D" id="1.10.10.350">
    <property type="match status" value="1"/>
</dbReference>
<dbReference type="Proteomes" id="UP000198935">
    <property type="component" value="Unassembled WGS sequence"/>
</dbReference>
<evidence type="ECO:0000256" key="10">
    <source>
        <dbReference type="ARBA" id="ARBA00048351"/>
    </source>
</evidence>
<evidence type="ECO:0000256" key="3">
    <source>
        <dbReference type="ARBA" id="ARBA00011245"/>
    </source>
</evidence>
<sequence>MTQQVRVRFAPSPTGHLHIGGARSALFNYLFARNQGGKFILRIEDTDQARNVETATEKLMESLKWLGIEWDESVDVGGPHAPYRSMDRLEVYQKYIHQLIEEKKAYYCYMTEEELKAERDEQRARGLTPKYSGRDRHLTQEQREAYEKEGRKPVVRFLVPENKTVAVDDVVRGKVSFETEGIGDFVIARKDGIPTYNFAVVIDDYLMEISHVIRGEEHLSNSPRQVLIYEALGWESPTFAHASLILNEERQKMSKRDEKIIQFVEQYRELGYLPEAIVNFIALLGWSPGGEEEILAKEQLIEQFNLERVIKAPAVFDTKKLEWMNNQYMKEADIDRVVDIALPHLINAGKLPADMDGEERQWAYQLIALHQEKMSCGAEIVKLTELFFIDEIDYNEEAEEVLAEEQVPEVLRVFKEKLDHLASFSPAEVKQAMKEVQKETGHKGKKLFMPIRVATTGQTHGPDLPQTIVLLGREKVSVRIEKLLT</sequence>
<evidence type="ECO:0000256" key="9">
    <source>
        <dbReference type="ARBA" id="ARBA00023146"/>
    </source>
</evidence>
<evidence type="ECO:0000256" key="4">
    <source>
        <dbReference type="ARBA" id="ARBA00022490"/>
    </source>
</evidence>
<dbReference type="PRINTS" id="PR00987">
    <property type="entry name" value="TRNASYNTHGLU"/>
</dbReference>
<feature type="short sequence motif" description="'KMSKS' region" evidence="11">
    <location>
        <begin position="252"/>
        <end position="256"/>
    </location>
</feature>
<comment type="caution">
    <text evidence="11">Lacks conserved residue(s) required for the propagation of feature annotation.</text>
</comment>
<dbReference type="PANTHER" id="PTHR43311">
    <property type="entry name" value="GLUTAMATE--TRNA LIGASE"/>
    <property type="match status" value="1"/>
</dbReference>
<dbReference type="SUPFAM" id="SSF48163">
    <property type="entry name" value="An anticodon-binding domain of class I aminoacyl-tRNA synthetases"/>
    <property type="match status" value="1"/>
</dbReference>
<organism evidence="14 15">
    <name type="scientific">Evansella caseinilytica</name>
    <dbReference type="NCBI Taxonomy" id="1503961"/>
    <lineage>
        <taxon>Bacteria</taxon>
        <taxon>Bacillati</taxon>
        <taxon>Bacillota</taxon>
        <taxon>Bacilli</taxon>
        <taxon>Bacillales</taxon>
        <taxon>Bacillaceae</taxon>
        <taxon>Evansella</taxon>
    </lineage>
</organism>
<comment type="function">
    <text evidence="11">Catalyzes the attachment of glutamate to tRNA(Glu) in a two-step reaction: glutamate is first activated by ATP to form Glu-AMP and then transferred to the acceptor end of tRNA(Glu).</text>
</comment>
<dbReference type="InterPro" id="IPR014729">
    <property type="entry name" value="Rossmann-like_a/b/a_fold"/>
</dbReference>
<dbReference type="InterPro" id="IPR049940">
    <property type="entry name" value="GluQ/Sye"/>
</dbReference>
<reference evidence="15" key="1">
    <citation type="submission" date="2016-10" db="EMBL/GenBank/DDBJ databases">
        <authorList>
            <person name="Varghese N."/>
            <person name="Submissions S."/>
        </authorList>
    </citation>
    <scope>NUCLEOTIDE SEQUENCE [LARGE SCALE GENOMIC DNA]</scope>
    <source>
        <strain evidence="15">SP</strain>
    </source>
</reference>
<dbReference type="InterPro" id="IPR045462">
    <property type="entry name" value="aa-tRNA-synth_I_cd-bd"/>
</dbReference>
<dbReference type="SUPFAM" id="SSF52374">
    <property type="entry name" value="Nucleotidylyl transferase"/>
    <property type="match status" value="1"/>
</dbReference>
<accession>A0A1H3UIY1</accession>
<evidence type="ECO:0000256" key="5">
    <source>
        <dbReference type="ARBA" id="ARBA00022598"/>
    </source>
</evidence>
<evidence type="ECO:0000313" key="14">
    <source>
        <dbReference type="EMBL" id="SDZ62334.1"/>
    </source>
</evidence>
<dbReference type="PANTHER" id="PTHR43311:SF2">
    <property type="entry name" value="GLUTAMATE--TRNA LIGASE, MITOCHONDRIAL-RELATED"/>
    <property type="match status" value="1"/>
</dbReference>
<dbReference type="FunFam" id="1.10.10.350:FF:000002">
    <property type="entry name" value="Glutamate--tRNA ligase"/>
    <property type="match status" value="1"/>
</dbReference>
<dbReference type="OrthoDB" id="9807503at2"/>
<dbReference type="AlphaFoldDB" id="A0A1H3UIY1"/>
<dbReference type="Gene3D" id="3.40.50.620">
    <property type="entry name" value="HUPs"/>
    <property type="match status" value="1"/>
</dbReference>
<dbReference type="GO" id="GO:0006424">
    <property type="term" value="P:glutamyl-tRNA aminoacylation"/>
    <property type="evidence" value="ECO:0007669"/>
    <property type="project" value="UniProtKB-UniRule"/>
</dbReference>
<evidence type="ECO:0000256" key="8">
    <source>
        <dbReference type="ARBA" id="ARBA00022917"/>
    </source>
</evidence>
<dbReference type="InterPro" id="IPR000924">
    <property type="entry name" value="Glu/Gln-tRNA-synth"/>
</dbReference>
<dbReference type="GO" id="GO:0005829">
    <property type="term" value="C:cytosol"/>
    <property type="evidence" value="ECO:0007669"/>
    <property type="project" value="TreeGrafter"/>
</dbReference>
<evidence type="ECO:0000256" key="7">
    <source>
        <dbReference type="ARBA" id="ARBA00022840"/>
    </source>
</evidence>
<dbReference type="InterPro" id="IPR004527">
    <property type="entry name" value="Glu-tRNA-ligase_bac/mito"/>
</dbReference>
<feature type="domain" description="Glutamyl/glutaminyl-tRNA synthetase class Ib catalytic" evidence="12">
    <location>
        <begin position="4"/>
        <end position="323"/>
    </location>
</feature>
<gene>
    <name evidence="11" type="primary">gltX</name>
    <name evidence="14" type="ORF">SAMN05421736_12212</name>
</gene>
<dbReference type="GO" id="GO:0000049">
    <property type="term" value="F:tRNA binding"/>
    <property type="evidence" value="ECO:0007669"/>
    <property type="project" value="InterPro"/>
</dbReference>
<dbReference type="GO" id="GO:0005524">
    <property type="term" value="F:ATP binding"/>
    <property type="evidence" value="ECO:0007669"/>
    <property type="project" value="UniProtKB-UniRule"/>
</dbReference>
<keyword evidence="9 11" id="KW-0030">Aminoacyl-tRNA synthetase</keyword>
<keyword evidence="6 11" id="KW-0547">Nucleotide-binding</keyword>
<name>A0A1H3UIY1_9BACI</name>
<evidence type="ECO:0000256" key="2">
    <source>
        <dbReference type="ARBA" id="ARBA00007894"/>
    </source>
</evidence>
<comment type="subunit">
    <text evidence="3 11">Monomer.</text>
</comment>
<dbReference type="FunFam" id="3.40.50.620:FF:000007">
    <property type="entry name" value="Glutamate--tRNA ligase"/>
    <property type="match status" value="1"/>
</dbReference>
<keyword evidence="8 11" id="KW-0648">Protein biosynthesis</keyword>
<feature type="short sequence motif" description="'HIGH' region" evidence="11">
    <location>
        <begin position="11"/>
        <end position="21"/>
    </location>
</feature>
<dbReference type="InterPro" id="IPR008925">
    <property type="entry name" value="aa_tRNA-synth_I_cd-bd_sf"/>
</dbReference>
<dbReference type="Pfam" id="PF00749">
    <property type="entry name" value="tRNA-synt_1c"/>
    <property type="match status" value="1"/>
</dbReference>
<evidence type="ECO:0000256" key="6">
    <source>
        <dbReference type="ARBA" id="ARBA00022741"/>
    </source>
</evidence>
<protein>
    <recommendedName>
        <fullName evidence="11">Glutamate--tRNA ligase</fullName>
        <ecNumber evidence="11">6.1.1.17</ecNumber>
    </recommendedName>
    <alternativeName>
        <fullName evidence="11">Glutamyl-tRNA synthetase</fullName>
        <shortName evidence="11">GluRS</shortName>
    </alternativeName>
</protein>
<dbReference type="PROSITE" id="PS00178">
    <property type="entry name" value="AA_TRNA_LIGASE_I"/>
    <property type="match status" value="1"/>
</dbReference>
<evidence type="ECO:0000256" key="11">
    <source>
        <dbReference type="HAMAP-Rule" id="MF_00022"/>
    </source>
</evidence>
<keyword evidence="15" id="KW-1185">Reference proteome</keyword>